<evidence type="ECO:0000256" key="1">
    <source>
        <dbReference type="SAM" id="MobiDB-lite"/>
    </source>
</evidence>
<feature type="transmembrane region" description="Helical" evidence="2">
    <location>
        <begin position="39"/>
        <end position="56"/>
    </location>
</feature>
<feature type="transmembrane region" description="Helical" evidence="2">
    <location>
        <begin position="230"/>
        <end position="249"/>
    </location>
</feature>
<feature type="transmembrane region" description="Helical" evidence="2">
    <location>
        <begin position="134"/>
        <end position="153"/>
    </location>
</feature>
<sequence length="384" mass="43020">MDMQTSSKLTNECEAKTKKPQPQSLDTVFEFIEKHNWKLFRIASLGFGFLIFLIYFCQNHFYPDFDLFSFLSLLATAALIGGLMVLVIAFGFCAPGWTWSEAFFSDKPVREELAYRINGNMPKERLDHRLINRYFFAPGFICMSILWMALYFFEGDTAYTIGLVAGPFLSGLLFGSILQRNYELPPFSWAKFTVTAFLVFFIANIVALLSTLEVARGVPEAVKAVGEYPFMAACFFASLVVFTIVTAIIRGNPRFVLIVSPLFAVVLMLWTNTWIDLPGKIVKLLGLGNYQAEQVILSSDLCEKYKAIEGYGIKSNCALNDVHVIWSMGSTTVMTWQFASQELKVKIPSSSILSTRIFVPKALPKPKPLPSSLPTSDPSTPQTP</sequence>
<dbReference type="AlphaFoldDB" id="A0A2A2PKQ9"/>
<name>A0A2A2PKQ9_9PSED</name>
<feature type="transmembrane region" description="Helical" evidence="2">
    <location>
        <begin position="256"/>
        <end position="275"/>
    </location>
</feature>
<feature type="region of interest" description="Disordered" evidence="1">
    <location>
        <begin position="362"/>
        <end position="384"/>
    </location>
</feature>
<evidence type="ECO:0000313" key="3">
    <source>
        <dbReference type="EMBL" id="PAW56027.1"/>
    </source>
</evidence>
<feature type="transmembrane region" description="Helical" evidence="2">
    <location>
        <begin position="159"/>
        <end position="178"/>
    </location>
</feature>
<protein>
    <submittedName>
        <fullName evidence="3">Uncharacterized protein</fullName>
    </submittedName>
</protein>
<dbReference type="RefSeq" id="WP_095667786.1">
    <property type="nucleotide sequence ID" value="NZ_NRSS01000001.1"/>
</dbReference>
<keyword evidence="2" id="KW-0812">Transmembrane</keyword>
<keyword evidence="4" id="KW-1185">Reference proteome</keyword>
<keyword evidence="2" id="KW-0472">Membrane</keyword>
<feature type="compositionally biased region" description="Low complexity" evidence="1">
    <location>
        <begin position="372"/>
        <end position="384"/>
    </location>
</feature>
<gene>
    <name evidence="3" type="ORF">CKQ80_12140</name>
</gene>
<reference evidence="3 4" key="1">
    <citation type="submission" date="2017-08" db="EMBL/GenBank/DDBJ databases">
        <title>Draft Genome Sequence of Pseudomonas moraviensis TYU6, isolated from Taxus cuspidata by using PacBio Single-Molecule Real-Time Technology.</title>
        <authorList>
            <person name="Baek K.-H."/>
            <person name="Mishra A.K."/>
        </authorList>
    </citation>
    <scope>NUCLEOTIDE SEQUENCE [LARGE SCALE GENOMIC DNA]</scope>
    <source>
        <strain evidence="3 4">TYU6</strain>
    </source>
</reference>
<dbReference type="EMBL" id="NRST01000001">
    <property type="protein sequence ID" value="PAW56027.1"/>
    <property type="molecule type" value="Genomic_DNA"/>
</dbReference>
<feature type="transmembrane region" description="Helical" evidence="2">
    <location>
        <begin position="68"/>
        <end position="94"/>
    </location>
</feature>
<dbReference type="Proteomes" id="UP000217830">
    <property type="component" value="Unassembled WGS sequence"/>
</dbReference>
<organism evidence="3 4">
    <name type="scientific">Pseudomonas moraviensis</name>
    <dbReference type="NCBI Taxonomy" id="321662"/>
    <lineage>
        <taxon>Bacteria</taxon>
        <taxon>Pseudomonadati</taxon>
        <taxon>Pseudomonadota</taxon>
        <taxon>Gammaproteobacteria</taxon>
        <taxon>Pseudomonadales</taxon>
        <taxon>Pseudomonadaceae</taxon>
        <taxon>Pseudomonas</taxon>
    </lineage>
</organism>
<evidence type="ECO:0000313" key="4">
    <source>
        <dbReference type="Proteomes" id="UP000217830"/>
    </source>
</evidence>
<proteinExistence type="predicted"/>
<feature type="transmembrane region" description="Helical" evidence="2">
    <location>
        <begin position="190"/>
        <end position="210"/>
    </location>
</feature>
<comment type="caution">
    <text evidence="3">The sequence shown here is derived from an EMBL/GenBank/DDBJ whole genome shotgun (WGS) entry which is preliminary data.</text>
</comment>
<accession>A0A2A2PKQ9</accession>
<keyword evidence="2" id="KW-1133">Transmembrane helix</keyword>
<evidence type="ECO:0000256" key="2">
    <source>
        <dbReference type="SAM" id="Phobius"/>
    </source>
</evidence>